<dbReference type="Pfam" id="PF00126">
    <property type="entry name" value="HTH_1"/>
    <property type="match status" value="1"/>
</dbReference>
<evidence type="ECO:0000256" key="5">
    <source>
        <dbReference type="SAM" id="MobiDB-lite"/>
    </source>
</evidence>
<dbReference type="GO" id="GO:0003677">
    <property type="term" value="F:DNA binding"/>
    <property type="evidence" value="ECO:0007669"/>
    <property type="project" value="UniProtKB-KW"/>
</dbReference>
<name>A0A4D4LK08_STRVO</name>
<feature type="domain" description="HTH lysR-type" evidence="6">
    <location>
        <begin position="1"/>
        <end position="60"/>
    </location>
</feature>
<dbReference type="CDD" id="cd08423">
    <property type="entry name" value="PBP2_LTTR_like_6"/>
    <property type="match status" value="1"/>
</dbReference>
<dbReference type="PROSITE" id="PS50931">
    <property type="entry name" value="HTH_LYSR"/>
    <property type="match status" value="1"/>
</dbReference>
<dbReference type="InterPro" id="IPR000847">
    <property type="entry name" value="LysR_HTH_N"/>
</dbReference>
<evidence type="ECO:0000256" key="2">
    <source>
        <dbReference type="ARBA" id="ARBA00023015"/>
    </source>
</evidence>
<dbReference type="SUPFAM" id="SSF53850">
    <property type="entry name" value="Periplasmic binding protein-like II"/>
    <property type="match status" value="1"/>
</dbReference>
<accession>A0A4D4LK08</accession>
<dbReference type="PANTHER" id="PTHR30346">
    <property type="entry name" value="TRANSCRIPTIONAL DUAL REGULATOR HCAR-RELATED"/>
    <property type="match status" value="1"/>
</dbReference>
<dbReference type="InterPro" id="IPR005119">
    <property type="entry name" value="LysR_subst-bd"/>
</dbReference>
<sequence length="357" mass="38210">MDWTSAQLRSLVELTRRGTITAVAQALGYTPGGVSQQITALEKATGTQLLRRVGRRVELTDAGATLALHAERILTTEAEAVEALERTRNEISGTLRVGLFATAAAEILPPALRQVRVKHPGVTVRSRDMDVDEVYDAVAGGSVDLALGLDYPDVPIPRDPSLRVRELSRERFSLAVPTGTLSGRSGRSGRSGQSGRSGRSSQPGRSGQSGRSGRQKVSLADTGDLGWILPSAGSYYGRAVLTACRRAGFEPQVLHEVTDTAATLALVEAGVGVSVVTDLMLRLRPSCLDVLELHETMERHIVVVCRSFAEHRPTVAAFVDVLSASAGRRPSGRRQRSGNTPADTDEPEPHTARAPMR</sequence>
<dbReference type="InterPro" id="IPR036388">
    <property type="entry name" value="WH-like_DNA-bd_sf"/>
</dbReference>
<dbReference type="EMBL" id="BJHW01000002">
    <property type="protein sequence ID" value="GDY59560.1"/>
    <property type="molecule type" value="Genomic_DNA"/>
</dbReference>
<feature type="region of interest" description="Disordered" evidence="5">
    <location>
        <begin position="327"/>
        <end position="357"/>
    </location>
</feature>
<dbReference type="AlphaFoldDB" id="A0A4D4LK08"/>
<feature type="compositionally biased region" description="Low complexity" evidence="5">
    <location>
        <begin position="182"/>
        <end position="212"/>
    </location>
</feature>
<proteinExistence type="inferred from homology"/>
<evidence type="ECO:0000256" key="1">
    <source>
        <dbReference type="ARBA" id="ARBA00009437"/>
    </source>
</evidence>
<comment type="caution">
    <text evidence="7">The sequence shown here is derived from an EMBL/GenBank/DDBJ whole genome shotgun (WGS) entry which is preliminary data.</text>
</comment>
<dbReference type="Gene3D" id="1.10.10.10">
    <property type="entry name" value="Winged helix-like DNA-binding domain superfamily/Winged helix DNA-binding domain"/>
    <property type="match status" value="1"/>
</dbReference>
<reference evidence="7 8" key="1">
    <citation type="journal article" date="2020" name="Int. J. Syst. Evol. Microbiol.">
        <title>Reclassification of Streptomyces castelarensis and Streptomyces sporoclivatus as later heterotypic synonyms of Streptomyces antimycoticus.</title>
        <authorList>
            <person name="Komaki H."/>
            <person name="Tamura T."/>
        </authorList>
    </citation>
    <scope>NUCLEOTIDE SEQUENCE [LARGE SCALE GENOMIC DNA]</scope>
    <source>
        <strain evidence="7 8">NBRC 13459</strain>
    </source>
</reference>
<feature type="region of interest" description="Disordered" evidence="5">
    <location>
        <begin position="178"/>
        <end position="218"/>
    </location>
</feature>
<dbReference type="GO" id="GO:0032993">
    <property type="term" value="C:protein-DNA complex"/>
    <property type="evidence" value="ECO:0007669"/>
    <property type="project" value="TreeGrafter"/>
</dbReference>
<evidence type="ECO:0000256" key="4">
    <source>
        <dbReference type="ARBA" id="ARBA00023163"/>
    </source>
</evidence>
<dbReference type="PANTHER" id="PTHR30346:SF29">
    <property type="entry name" value="LYSR SUBSTRATE-BINDING"/>
    <property type="match status" value="1"/>
</dbReference>
<evidence type="ECO:0000256" key="3">
    <source>
        <dbReference type="ARBA" id="ARBA00023125"/>
    </source>
</evidence>
<gene>
    <name evidence="7" type="ORF">SVIO_101830</name>
</gene>
<dbReference type="Gene3D" id="3.40.190.10">
    <property type="entry name" value="Periplasmic binding protein-like II"/>
    <property type="match status" value="3"/>
</dbReference>
<dbReference type="RefSeq" id="WP_137981735.1">
    <property type="nucleotide sequence ID" value="NZ_BAAASO010000014.1"/>
</dbReference>
<dbReference type="SUPFAM" id="SSF46785">
    <property type="entry name" value="Winged helix' DNA-binding domain"/>
    <property type="match status" value="1"/>
</dbReference>
<keyword evidence="3" id="KW-0238">DNA-binding</keyword>
<dbReference type="Pfam" id="PF03466">
    <property type="entry name" value="LysR_substrate"/>
    <property type="match status" value="2"/>
</dbReference>
<evidence type="ECO:0000313" key="7">
    <source>
        <dbReference type="EMBL" id="GDY59560.1"/>
    </source>
</evidence>
<keyword evidence="4" id="KW-0804">Transcription</keyword>
<comment type="similarity">
    <text evidence="1">Belongs to the LysR transcriptional regulatory family.</text>
</comment>
<keyword evidence="2" id="KW-0805">Transcription regulation</keyword>
<dbReference type="GO" id="GO:0003700">
    <property type="term" value="F:DNA-binding transcription factor activity"/>
    <property type="evidence" value="ECO:0007669"/>
    <property type="project" value="InterPro"/>
</dbReference>
<dbReference type="OrthoDB" id="3636008at2"/>
<dbReference type="InterPro" id="IPR036390">
    <property type="entry name" value="WH_DNA-bd_sf"/>
</dbReference>
<protein>
    <submittedName>
        <fullName evidence="7">LysR family transcriptional regulator</fullName>
    </submittedName>
</protein>
<keyword evidence="8" id="KW-1185">Reference proteome</keyword>
<organism evidence="7 8">
    <name type="scientific">Streptomyces violaceusniger</name>
    <dbReference type="NCBI Taxonomy" id="68280"/>
    <lineage>
        <taxon>Bacteria</taxon>
        <taxon>Bacillati</taxon>
        <taxon>Actinomycetota</taxon>
        <taxon>Actinomycetes</taxon>
        <taxon>Kitasatosporales</taxon>
        <taxon>Streptomycetaceae</taxon>
        <taxon>Streptomyces</taxon>
        <taxon>Streptomyces violaceusniger group</taxon>
    </lineage>
</organism>
<evidence type="ECO:0000259" key="6">
    <source>
        <dbReference type="PROSITE" id="PS50931"/>
    </source>
</evidence>
<dbReference type="Proteomes" id="UP000301309">
    <property type="component" value="Unassembled WGS sequence"/>
</dbReference>
<evidence type="ECO:0000313" key="8">
    <source>
        <dbReference type="Proteomes" id="UP000301309"/>
    </source>
</evidence>